<sequence length="74" mass="8656">MEQEQYGLTLFLSDGKTLHFEQVEDLVFYTDLEIMTFTYFGKSFGKRREAQFSYAKLLGFSMDDGMDYGKVVLK</sequence>
<gene>
    <name evidence="1" type="ORF">GGG87_01230</name>
    <name evidence="2" type="ORF">GGH11_00055</name>
</gene>
<keyword evidence="3" id="KW-1185">Reference proteome</keyword>
<dbReference type="EMBL" id="WUBJ01000001">
    <property type="protein sequence ID" value="MWV55390.1"/>
    <property type="molecule type" value="Genomic_DNA"/>
</dbReference>
<comment type="caution">
    <text evidence="2">The sequence shown here is derived from an EMBL/GenBank/DDBJ whole genome shotgun (WGS) entry which is preliminary data.</text>
</comment>
<reference evidence="1 3" key="2">
    <citation type="submission" date="2019-11" db="EMBL/GenBank/DDBJ databases">
        <title>Streptococcis sp. isolated from the respiratory tract of Marmot.</title>
        <authorList>
            <person name="Zhang G."/>
        </authorList>
    </citation>
    <scope>NUCLEOTIDE SEQUENCE [LARGE SCALE GENOMIC DNA]</scope>
    <source>
        <strain evidence="1">Zg-86</strain>
        <strain evidence="3">zg-86</strain>
    </source>
</reference>
<evidence type="ECO:0000313" key="4">
    <source>
        <dbReference type="Proteomes" id="UP000435423"/>
    </source>
</evidence>
<dbReference type="AlphaFoldDB" id="A0A6I4RC93"/>
<dbReference type="EMBL" id="WLCG01000001">
    <property type="protein sequence ID" value="MTB63632.1"/>
    <property type="molecule type" value="Genomic_DNA"/>
</dbReference>
<dbReference type="RefSeq" id="WP_154607460.1">
    <property type="nucleotide sequence ID" value="NZ_CP072115.1"/>
</dbReference>
<name>A0A6I4RC93_9STRE</name>
<evidence type="ECO:0000313" key="1">
    <source>
        <dbReference type="EMBL" id="MTB63632.1"/>
    </source>
</evidence>
<reference evidence="2 4" key="1">
    <citation type="submission" date="2019-10" db="EMBL/GenBank/DDBJ databases">
        <title>Streptococcis sp, isolated from the respiratory tract of Marmot.</title>
        <authorList>
            <person name="Zhang G."/>
        </authorList>
    </citation>
    <scope>NUCLEOTIDE SEQUENCE [LARGE SCALE GENOMIC DNA]</scope>
    <source>
        <strain evidence="2">Zg-70</strain>
        <strain evidence="4">zg-70</strain>
    </source>
</reference>
<organism evidence="2 4">
    <name type="scientific">Streptococcus zhangguiae</name>
    <dbReference type="NCBI Taxonomy" id="2664091"/>
    <lineage>
        <taxon>Bacteria</taxon>
        <taxon>Bacillati</taxon>
        <taxon>Bacillota</taxon>
        <taxon>Bacilli</taxon>
        <taxon>Lactobacillales</taxon>
        <taxon>Streptococcaceae</taxon>
        <taxon>Streptococcus</taxon>
    </lineage>
</organism>
<proteinExistence type="predicted"/>
<dbReference type="Proteomes" id="UP000435060">
    <property type="component" value="Unassembled WGS sequence"/>
</dbReference>
<protein>
    <submittedName>
        <fullName evidence="2">Uncharacterized protein</fullName>
    </submittedName>
</protein>
<accession>A0A6I4RC93</accession>
<evidence type="ECO:0000313" key="3">
    <source>
        <dbReference type="Proteomes" id="UP000435060"/>
    </source>
</evidence>
<evidence type="ECO:0000313" key="2">
    <source>
        <dbReference type="EMBL" id="MWV55390.1"/>
    </source>
</evidence>
<dbReference type="Proteomes" id="UP000435423">
    <property type="component" value="Unassembled WGS sequence"/>
</dbReference>